<evidence type="ECO:0000256" key="1">
    <source>
        <dbReference type="ARBA" id="ARBA00022737"/>
    </source>
</evidence>
<evidence type="ECO:0000313" key="3">
    <source>
        <dbReference type="EMBL" id="PFL67005.1"/>
    </source>
</evidence>
<accession>A0A2B0XP91</accession>
<keyword evidence="1" id="KW-0677">Repeat</keyword>
<protein>
    <submittedName>
        <fullName evidence="3">Uncharacterized protein</fullName>
    </submittedName>
</protein>
<gene>
    <name evidence="3" type="ORF">COJ30_13705</name>
</gene>
<dbReference type="SMART" id="SM00248">
    <property type="entry name" value="ANK"/>
    <property type="match status" value="3"/>
</dbReference>
<proteinExistence type="predicted"/>
<dbReference type="SUPFAM" id="SSF48403">
    <property type="entry name" value="Ankyrin repeat"/>
    <property type="match status" value="1"/>
</dbReference>
<dbReference type="RefSeq" id="WP_098556046.1">
    <property type="nucleotide sequence ID" value="NZ_NUXH01000054.1"/>
</dbReference>
<dbReference type="Gene3D" id="1.25.40.20">
    <property type="entry name" value="Ankyrin repeat-containing domain"/>
    <property type="match status" value="1"/>
</dbReference>
<reference evidence="3 4" key="1">
    <citation type="submission" date="2017-09" db="EMBL/GenBank/DDBJ databases">
        <title>Large-scale bioinformatics analysis of Bacillus genomes uncovers conserved roles of natural products in bacterial physiology.</title>
        <authorList>
            <consortium name="Agbiome Team Llc"/>
            <person name="Bleich R.M."/>
            <person name="Grubbs K.J."/>
            <person name="Santa Maria K.C."/>
            <person name="Allen S.E."/>
            <person name="Farag S."/>
            <person name="Shank E.A."/>
            <person name="Bowers A."/>
        </authorList>
    </citation>
    <scope>NUCLEOTIDE SEQUENCE [LARGE SCALE GENOMIC DNA]</scope>
    <source>
        <strain evidence="3 4">AFS081271</strain>
    </source>
</reference>
<dbReference type="PANTHER" id="PTHR24198:SF165">
    <property type="entry name" value="ANKYRIN REPEAT-CONTAINING PROTEIN-RELATED"/>
    <property type="match status" value="1"/>
</dbReference>
<comment type="caution">
    <text evidence="3">The sequence shown here is derived from an EMBL/GenBank/DDBJ whole genome shotgun (WGS) entry which is preliminary data.</text>
</comment>
<evidence type="ECO:0000313" key="4">
    <source>
        <dbReference type="Proteomes" id="UP000222851"/>
    </source>
</evidence>
<sequence length="175" mass="20556">MRILNVFDAVREGDFEDFKKIYDGDINQIDSDLDINLLCMAMTNNKNSSEKLKIIKFLLEEGIDINYTTAKDKRNALHMFYFCVLRPTIEYELEITRLLIDNKININALDKYNAIPLKYAITINKLPTEDNKDMYKLLIKKGSNYNLKDQFGKSCVDYAKEYPWRNDLLTIIEEC</sequence>
<organism evidence="3 4">
    <name type="scientific">Bacillus anthracis</name>
    <name type="common">anthrax bacterium</name>
    <dbReference type="NCBI Taxonomy" id="1392"/>
    <lineage>
        <taxon>Bacteria</taxon>
        <taxon>Bacillati</taxon>
        <taxon>Bacillota</taxon>
        <taxon>Bacilli</taxon>
        <taxon>Bacillales</taxon>
        <taxon>Bacillaceae</taxon>
        <taxon>Bacillus</taxon>
        <taxon>Bacillus cereus group</taxon>
    </lineage>
</organism>
<dbReference type="PANTHER" id="PTHR24198">
    <property type="entry name" value="ANKYRIN REPEAT AND PROTEIN KINASE DOMAIN-CONTAINING PROTEIN"/>
    <property type="match status" value="1"/>
</dbReference>
<dbReference type="Pfam" id="PF12796">
    <property type="entry name" value="Ank_2"/>
    <property type="match status" value="1"/>
</dbReference>
<dbReference type="InterPro" id="IPR036770">
    <property type="entry name" value="Ankyrin_rpt-contain_sf"/>
</dbReference>
<dbReference type="InterPro" id="IPR002110">
    <property type="entry name" value="Ankyrin_rpt"/>
</dbReference>
<keyword evidence="2" id="KW-0040">ANK repeat</keyword>
<evidence type="ECO:0000256" key="2">
    <source>
        <dbReference type="ARBA" id="ARBA00023043"/>
    </source>
</evidence>
<dbReference type="EMBL" id="NUXH01000054">
    <property type="protein sequence ID" value="PFL67005.1"/>
    <property type="molecule type" value="Genomic_DNA"/>
</dbReference>
<name>A0A2B0XP91_BACAN</name>
<dbReference type="Proteomes" id="UP000222851">
    <property type="component" value="Unassembled WGS sequence"/>
</dbReference>
<dbReference type="AlphaFoldDB" id="A0A2B0XP91"/>